<dbReference type="GO" id="GO:0046872">
    <property type="term" value="F:metal ion binding"/>
    <property type="evidence" value="ECO:0007669"/>
    <property type="project" value="UniProtKB-KW"/>
</dbReference>
<dbReference type="InterPro" id="IPR012340">
    <property type="entry name" value="NA-bd_OB-fold"/>
</dbReference>
<dbReference type="InterPro" id="IPR027417">
    <property type="entry name" value="P-loop_NTPase"/>
</dbReference>
<protein>
    <recommendedName>
        <fullName evidence="10">Small ribosomal subunit biogenesis GTPase RsgA</fullName>
        <ecNumber evidence="10">3.6.1.-</ecNumber>
    </recommendedName>
</protein>
<dbReference type="InterPro" id="IPR030378">
    <property type="entry name" value="G_CP_dom"/>
</dbReference>
<dbReference type="CDD" id="cd04466">
    <property type="entry name" value="S1_YloQ_GTPase"/>
    <property type="match status" value="1"/>
</dbReference>
<gene>
    <name evidence="10 11" type="primary">rsgA</name>
    <name evidence="11" type="ORF">CB4_01716</name>
</gene>
<evidence type="ECO:0000313" key="11">
    <source>
        <dbReference type="EMBL" id="BAU27542.1"/>
    </source>
</evidence>
<dbReference type="Pfam" id="PF03193">
    <property type="entry name" value="RsgA_GTPase"/>
    <property type="match status" value="1"/>
</dbReference>
<keyword evidence="8 10" id="KW-0694">RNA-binding</keyword>
<evidence type="ECO:0000256" key="1">
    <source>
        <dbReference type="ARBA" id="ARBA00022490"/>
    </source>
</evidence>
<accession>A0A0U5B7E0</accession>
<name>A0A0U5B7E0_9BACL</name>
<dbReference type="GO" id="GO:0003924">
    <property type="term" value="F:GTPase activity"/>
    <property type="evidence" value="ECO:0007669"/>
    <property type="project" value="UniProtKB-UniRule"/>
</dbReference>
<evidence type="ECO:0000256" key="3">
    <source>
        <dbReference type="ARBA" id="ARBA00022723"/>
    </source>
</evidence>
<comment type="cofactor">
    <cofactor evidence="10">
        <name>Zn(2+)</name>
        <dbReference type="ChEBI" id="CHEBI:29105"/>
    </cofactor>
    <text evidence="10">Binds 1 zinc ion per subunit.</text>
</comment>
<dbReference type="GO" id="GO:0005737">
    <property type="term" value="C:cytoplasm"/>
    <property type="evidence" value="ECO:0007669"/>
    <property type="project" value="UniProtKB-SubCell"/>
</dbReference>
<dbReference type="RefSeq" id="WP_096464964.1">
    <property type="nucleotide sequence ID" value="NZ_AP017312.1"/>
</dbReference>
<keyword evidence="5 10" id="KW-0547">Nucleotide-binding</keyword>
<dbReference type="GO" id="GO:0019843">
    <property type="term" value="F:rRNA binding"/>
    <property type="evidence" value="ECO:0007669"/>
    <property type="project" value="UniProtKB-KW"/>
</dbReference>
<evidence type="ECO:0000256" key="2">
    <source>
        <dbReference type="ARBA" id="ARBA00022517"/>
    </source>
</evidence>
<dbReference type="HAMAP" id="MF_01820">
    <property type="entry name" value="GTPase_RsgA"/>
    <property type="match status" value="1"/>
</dbReference>
<dbReference type="CDD" id="cd01854">
    <property type="entry name" value="YjeQ_EngC"/>
    <property type="match status" value="1"/>
</dbReference>
<evidence type="ECO:0000256" key="7">
    <source>
        <dbReference type="ARBA" id="ARBA00022833"/>
    </source>
</evidence>
<dbReference type="Gene3D" id="3.40.50.300">
    <property type="entry name" value="P-loop containing nucleotide triphosphate hydrolases"/>
    <property type="match status" value="1"/>
</dbReference>
<dbReference type="AlphaFoldDB" id="A0A0U5B7E0"/>
<comment type="function">
    <text evidence="10">One of several proteins that assist in the late maturation steps of the functional core of the 30S ribosomal subunit. Helps release RbfA from mature subunits. May play a role in the assembly of ribosomal proteins into the subunit. Circularly permuted GTPase that catalyzes slow GTP hydrolysis, GTPase activity is stimulated by the 30S ribosomal subunit.</text>
</comment>
<keyword evidence="12" id="KW-1185">Reference proteome</keyword>
<comment type="similarity">
    <text evidence="10">Belongs to the TRAFAC class YlqF/YawG GTPase family. RsgA subfamily.</text>
</comment>
<dbReference type="PANTHER" id="PTHR32120:SF11">
    <property type="entry name" value="SMALL RIBOSOMAL SUBUNIT BIOGENESIS GTPASE RSGA 1, MITOCHONDRIAL-RELATED"/>
    <property type="match status" value="1"/>
</dbReference>
<dbReference type="PROSITE" id="PS51721">
    <property type="entry name" value="G_CP"/>
    <property type="match status" value="1"/>
</dbReference>
<dbReference type="KEGG" id="asoc:CB4_01716"/>
<evidence type="ECO:0000256" key="9">
    <source>
        <dbReference type="ARBA" id="ARBA00023134"/>
    </source>
</evidence>
<dbReference type="SUPFAM" id="SSF52540">
    <property type="entry name" value="P-loop containing nucleoside triphosphate hydrolases"/>
    <property type="match status" value="1"/>
</dbReference>
<keyword evidence="2 10" id="KW-0690">Ribosome biogenesis</keyword>
<dbReference type="Proteomes" id="UP000217696">
    <property type="component" value="Chromosome"/>
</dbReference>
<dbReference type="EC" id="3.6.1.-" evidence="10"/>
<dbReference type="Gene3D" id="1.10.40.50">
    <property type="entry name" value="Probable gtpase engc, domain 3"/>
    <property type="match status" value="1"/>
</dbReference>
<feature type="binding site" evidence="10">
    <location>
        <position position="259"/>
    </location>
    <ligand>
        <name>Zn(2+)</name>
        <dbReference type="ChEBI" id="CHEBI:29105"/>
    </ligand>
</feature>
<dbReference type="OrthoDB" id="9809485at2"/>
<keyword evidence="3 10" id="KW-0479">Metal-binding</keyword>
<evidence type="ECO:0000256" key="6">
    <source>
        <dbReference type="ARBA" id="ARBA00022801"/>
    </source>
</evidence>
<organism evidence="11 12">
    <name type="scientific">Aneurinibacillus soli</name>
    <dbReference type="NCBI Taxonomy" id="1500254"/>
    <lineage>
        <taxon>Bacteria</taxon>
        <taxon>Bacillati</taxon>
        <taxon>Bacillota</taxon>
        <taxon>Bacilli</taxon>
        <taxon>Bacillales</taxon>
        <taxon>Paenibacillaceae</taxon>
        <taxon>Aneurinibacillus group</taxon>
        <taxon>Aneurinibacillus</taxon>
    </lineage>
</organism>
<evidence type="ECO:0000256" key="4">
    <source>
        <dbReference type="ARBA" id="ARBA00022730"/>
    </source>
</evidence>
<dbReference type="Gene3D" id="2.40.50.140">
    <property type="entry name" value="Nucleic acid-binding proteins"/>
    <property type="match status" value="1"/>
</dbReference>
<evidence type="ECO:0000313" key="12">
    <source>
        <dbReference type="Proteomes" id="UP000217696"/>
    </source>
</evidence>
<feature type="binding site" evidence="10">
    <location>
        <position position="253"/>
    </location>
    <ligand>
        <name>Zn(2+)</name>
        <dbReference type="ChEBI" id="CHEBI:29105"/>
    </ligand>
</feature>
<dbReference type="InterPro" id="IPR010914">
    <property type="entry name" value="RsgA_GTPase_dom"/>
</dbReference>
<feature type="binding site" evidence="10">
    <location>
        <position position="251"/>
    </location>
    <ligand>
        <name>Zn(2+)</name>
        <dbReference type="ChEBI" id="CHEBI:29105"/>
    </ligand>
</feature>
<sequence length="292" mass="32358">MPKGRIVKALAGYYYVQDGDAYWQCRARGVFRKRGITPLVGDEVMYEVSGSEGTVTEVLPRTSELVRPPIANIDRAILVFSLAEPAFNPQLLDKFLVHTEAAGVEAVICLTKADLLDDGDKLAEIRRSCEQMGYPVVVTSSKGQSGLAEIRAHLAGNLSVFAGQSGVGKSSLLNALFSELQLETAPISHKLGRGKHTTRHVELIYLPEGGWVADTPGFSSLDFHSVRDITELGLYFREMRERLGECKFRGCLHVNEPGCAVRQAVDGGDIQSSRYEHYLQFLQEIKERKPRY</sequence>
<comment type="subcellular location">
    <subcellularLocation>
        <location evidence="10">Cytoplasm</location>
    </subcellularLocation>
</comment>
<evidence type="ECO:0000256" key="10">
    <source>
        <dbReference type="HAMAP-Rule" id="MF_01820"/>
    </source>
</evidence>
<feature type="binding site" evidence="10">
    <location>
        <begin position="163"/>
        <end position="171"/>
    </location>
    <ligand>
        <name>GTP</name>
        <dbReference type="ChEBI" id="CHEBI:37565"/>
    </ligand>
</feature>
<keyword evidence="6 10" id="KW-0378">Hydrolase</keyword>
<dbReference type="PROSITE" id="PS50936">
    <property type="entry name" value="ENGC_GTPASE"/>
    <property type="match status" value="1"/>
</dbReference>
<keyword evidence="7 10" id="KW-0862">Zinc</keyword>
<dbReference type="InterPro" id="IPR031944">
    <property type="entry name" value="RsgA_N"/>
</dbReference>
<reference evidence="11 12" key="1">
    <citation type="submission" date="2015-12" db="EMBL/GenBank/DDBJ databases">
        <title>Genome sequence of Aneurinibacillus soli.</title>
        <authorList>
            <person name="Lee J.S."/>
            <person name="Lee K.C."/>
            <person name="Kim K.K."/>
            <person name="Lee B.W."/>
        </authorList>
    </citation>
    <scope>NUCLEOTIDE SEQUENCE [LARGE SCALE GENOMIC DNA]</scope>
    <source>
        <strain evidence="11 12">CB4</strain>
    </source>
</reference>
<comment type="subunit">
    <text evidence="10">Monomer. Associates with 30S ribosomal subunit, binds 16S rRNA.</text>
</comment>
<evidence type="ECO:0000256" key="8">
    <source>
        <dbReference type="ARBA" id="ARBA00022884"/>
    </source>
</evidence>
<dbReference type="EMBL" id="AP017312">
    <property type="protein sequence ID" value="BAU27542.1"/>
    <property type="molecule type" value="Genomic_DNA"/>
</dbReference>
<keyword evidence="4 10" id="KW-0699">rRNA-binding</keyword>
<feature type="binding site" evidence="10">
    <location>
        <begin position="111"/>
        <end position="114"/>
    </location>
    <ligand>
        <name>GTP</name>
        <dbReference type="ChEBI" id="CHEBI:37565"/>
    </ligand>
</feature>
<dbReference type="GO" id="GO:0042274">
    <property type="term" value="P:ribosomal small subunit biogenesis"/>
    <property type="evidence" value="ECO:0007669"/>
    <property type="project" value="UniProtKB-UniRule"/>
</dbReference>
<dbReference type="PANTHER" id="PTHR32120">
    <property type="entry name" value="SMALL RIBOSOMAL SUBUNIT BIOGENESIS GTPASE RSGA"/>
    <property type="match status" value="1"/>
</dbReference>
<dbReference type="NCBIfam" id="TIGR00157">
    <property type="entry name" value="ribosome small subunit-dependent GTPase A"/>
    <property type="match status" value="1"/>
</dbReference>
<dbReference type="Pfam" id="PF16745">
    <property type="entry name" value="RsgA_N"/>
    <property type="match status" value="1"/>
</dbReference>
<dbReference type="InterPro" id="IPR004881">
    <property type="entry name" value="Ribosome_biogen_GTPase_RsgA"/>
</dbReference>
<keyword evidence="9 10" id="KW-0342">GTP-binding</keyword>
<feature type="binding site" evidence="10">
    <location>
        <position position="246"/>
    </location>
    <ligand>
        <name>Zn(2+)</name>
        <dbReference type="ChEBI" id="CHEBI:29105"/>
    </ligand>
</feature>
<proteinExistence type="inferred from homology"/>
<evidence type="ECO:0000256" key="5">
    <source>
        <dbReference type="ARBA" id="ARBA00022741"/>
    </source>
</evidence>
<dbReference type="GO" id="GO:0005525">
    <property type="term" value="F:GTP binding"/>
    <property type="evidence" value="ECO:0007669"/>
    <property type="project" value="UniProtKB-UniRule"/>
</dbReference>
<dbReference type="SUPFAM" id="SSF50249">
    <property type="entry name" value="Nucleic acid-binding proteins"/>
    <property type="match status" value="1"/>
</dbReference>
<keyword evidence="1 10" id="KW-0963">Cytoplasm</keyword>